<proteinExistence type="predicted"/>
<organism evidence="3">
    <name type="scientific">Oikopleura dioica</name>
    <name type="common">Tunicate</name>
    <dbReference type="NCBI Taxonomy" id="34765"/>
    <lineage>
        <taxon>Eukaryota</taxon>
        <taxon>Metazoa</taxon>
        <taxon>Chordata</taxon>
        <taxon>Tunicata</taxon>
        <taxon>Appendicularia</taxon>
        <taxon>Copelata</taxon>
        <taxon>Oikopleuridae</taxon>
        <taxon>Oikopleura</taxon>
    </lineage>
</organism>
<evidence type="ECO:0000256" key="1">
    <source>
        <dbReference type="SAM" id="Coils"/>
    </source>
</evidence>
<accession>E4Y7I3</accession>
<dbReference type="Proteomes" id="UP000011014">
    <property type="component" value="Unassembled WGS sequence"/>
</dbReference>
<gene>
    <name evidence="3" type="ORF">GSOID_T00025495001</name>
</gene>
<name>E4Y7I3_OIKDI</name>
<keyword evidence="1" id="KW-0175">Coiled coil</keyword>
<evidence type="ECO:0000313" key="3">
    <source>
        <dbReference type="EMBL" id="CBY31583.1"/>
    </source>
</evidence>
<reference evidence="3" key="1">
    <citation type="journal article" date="2010" name="Science">
        <title>Plasticity of animal genome architecture unmasked by rapid evolution of a pelagic tunicate.</title>
        <authorList>
            <person name="Denoeud F."/>
            <person name="Henriet S."/>
            <person name="Mungpakdee S."/>
            <person name="Aury J.M."/>
            <person name="Da Silva C."/>
            <person name="Brinkmann H."/>
            <person name="Mikhaleva J."/>
            <person name="Olsen L.C."/>
            <person name="Jubin C."/>
            <person name="Canestro C."/>
            <person name="Bouquet J.M."/>
            <person name="Danks G."/>
            <person name="Poulain J."/>
            <person name="Campsteijn C."/>
            <person name="Adamski M."/>
            <person name="Cross I."/>
            <person name="Yadetie F."/>
            <person name="Muffato M."/>
            <person name="Louis A."/>
            <person name="Butcher S."/>
            <person name="Tsagkogeorga G."/>
            <person name="Konrad A."/>
            <person name="Singh S."/>
            <person name="Jensen M.F."/>
            <person name="Cong E.H."/>
            <person name="Eikeseth-Otteraa H."/>
            <person name="Noel B."/>
            <person name="Anthouard V."/>
            <person name="Porcel B.M."/>
            <person name="Kachouri-Lafond R."/>
            <person name="Nishino A."/>
            <person name="Ugolini M."/>
            <person name="Chourrout P."/>
            <person name="Nishida H."/>
            <person name="Aasland R."/>
            <person name="Huzurbazar S."/>
            <person name="Westhof E."/>
            <person name="Delsuc F."/>
            <person name="Lehrach H."/>
            <person name="Reinhardt R."/>
            <person name="Weissenbach J."/>
            <person name="Roy S.W."/>
            <person name="Artiguenave F."/>
            <person name="Postlethwait J.H."/>
            <person name="Manak J.R."/>
            <person name="Thompson E.M."/>
            <person name="Jaillon O."/>
            <person name="Du Pasquier L."/>
            <person name="Boudinot P."/>
            <person name="Liberles D.A."/>
            <person name="Volff J.N."/>
            <person name="Philippe H."/>
            <person name="Lenhard B."/>
            <person name="Roest Crollius H."/>
            <person name="Wincker P."/>
            <person name="Chourrout D."/>
        </authorList>
    </citation>
    <scope>NUCLEOTIDE SEQUENCE [LARGE SCALE GENOMIC DNA]</scope>
</reference>
<evidence type="ECO:0000256" key="2">
    <source>
        <dbReference type="SAM" id="MobiDB-lite"/>
    </source>
</evidence>
<feature type="region of interest" description="Disordered" evidence="2">
    <location>
        <begin position="1"/>
        <end position="20"/>
    </location>
</feature>
<sequence length="304" mass="35325">MSGSSSSSIDCSELTAATPSEFHLTRQDSGMSTDEVNELVDNKLSSLGNLLGKAFLERGDFKRRIEELEKRVKALEEEKEDLKHQVENQSLNIAHLENDATRTEQENERRLFKLEIGRIDVKESVEEDSMKPNLKNQRKLTANNDEDWKDGFGHFQGNDASTKRRYHDKSAVSRVLKAMEAGQREFNLKETDHRYTYYILIMNYYRSRTKFYSRTNLEVREGGWYIRHQTFQKDKGGDGHWKLVLTYKGERVSFTADVDDIDSNDGKIYASEKNLRPDTSGEVKLNSDTNLCGYRYVRWNMTLF</sequence>
<feature type="coiled-coil region" evidence="1">
    <location>
        <begin position="58"/>
        <end position="106"/>
    </location>
</feature>
<dbReference type="AlphaFoldDB" id="E4Y7I3"/>
<dbReference type="EMBL" id="FN654309">
    <property type="protein sequence ID" value="CBY31583.1"/>
    <property type="molecule type" value="Genomic_DNA"/>
</dbReference>
<protein>
    <submittedName>
        <fullName evidence="3">Uncharacterized protein</fullName>
    </submittedName>
</protein>